<name>A0ABN2QU13_9MICO</name>
<keyword evidence="1" id="KW-0812">Transmembrane</keyword>
<gene>
    <name evidence="2" type="ORF">GCM10009717_25670</name>
</gene>
<feature type="transmembrane region" description="Helical" evidence="1">
    <location>
        <begin position="21"/>
        <end position="40"/>
    </location>
</feature>
<dbReference type="InterPro" id="IPR036259">
    <property type="entry name" value="MFS_trans_sf"/>
</dbReference>
<comment type="caution">
    <text evidence="2">The sequence shown here is derived from an EMBL/GenBank/DDBJ whole genome shotgun (WGS) entry which is preliminary data.</text>
</comment>
<dbReference type="EMBL" id="BAAAMK010000004">
    <property type="protein sequence ID" value="GAA1958067.1"/>
    <property type="molecule type" value="Genomic_DNA"/>
</dbReference>
<keyword evidence="1" id="KW-0472">Membrane</keyword>
<dbReference type="Proteomes" id="UP001499954">
    <property type="component" value="Unassembled WGS sequence"/>
</dbReference>
<accession>A0ABN2QU13</accession>
<protein>
    <submittedName>
        <fullName evidence="2">Uncharacterized protein</fullName>
    </submittedName>
</protein>
<proteinExistence type="predicted"/>
<evidence type="ECO:0000313" key="2">
    <source>
        <dbReference type="EMBL" id="GAA1958067.1"/>
    </source>
</evidence>
<dbReference type="RefSeq" id="WP_157414088.1">
    <property type="nucleotide sequence ID" value="NZ_BAAAMK010000004.1"/>
</dbReference>
<evidence type="ECO:0000256" key="1">
    <source>
        <dbReference type="SAM" id="Phobius"/>
    </source>
</evidence>
<keyword evidence="3" id="KW-1185">Reference proteome</keyword>
<evidence type="ECO:0000313" key="3">
    <source>
        <dbReference type="Proteomes" id="UP001499954"/>
    </source>
</evidence>
<organism evidence="2 3">
    <name type="scientific">Agromyces allii</name>
    <dbReference type="NCBI Taxonomy" id="393607"/>
    <lineage>
        <taxon>Bacteria</taxon>
        <taxon>Bacillati</taxon>
        <taxon>Actinomycetota</taxon>
        <taxon>Actinomycetes</taxon>
        <taxon>Micrococcales</taxon>
        <taxon>Microbacteriaceae</taxon>
        <taxon>Agromyces</taxon>
    </lineage>
</organism>
<sequence>MIASAAPAPAPTPPLARLRRAVLIAALVVGTIVGLLISHADDLRHDLVTGAGAGAATATATATAIHHASDASAGPSTSTAGIAAGTAEATVATAIGQPAEAPHGDPLAVCLTVAACFAVLLLGLIGLRRLPAALRFLARTNAVPPASAPFDLPASVERRKLCVFLI</sequence>
<dbReference type="SUPFAM" id="SSF103473">
    <property type="entry name" value="MFS general substrate transporter"/>
    <property type="match status" value="1"/>
</dbReference>
<feature type="transmembrane region" description="Helical" evidence="1">
    <location>
        <begin position="106"/>
        <end position="127"/>
    </location>
</feature>
<reference evidence="2 3" key="1">
    <citation type="journal article" date="2019" name="Int. J. Syst. Evol. Microbiol.">
        <title>The Global Catalogue of Microorganisms (GCM) 10K type strain sequencing project: providing services to taxonomists for standard genome sequencing and annotation.</title>
        <authorList>
            <consortium name="The Broad Institute Genomics Platform"/>
            <consortium name="The Broad Institute Genome Sequencing Center for Infectious Disease"/>
            <person name="Wu L."/>
            <person name="Ma J."/>
        </authorList>
    </citation>
    <scope>NUCLEOTIDE SEQUENCE [LARGE SCALE GENOMIC DNA]</scope>
    <source>
        <strain evidence="2 3">JCM 13584</strain>
    </source>
</reference>
<keyword evidence="1" id="KW-1133">Transmembrane helix</keyword>